<name>A0A5C3KTD9_COPMA</name>
<keyword evidence="2" id="KW-1133">Transmembrane helix</keyword>
<keyword evidence="2" id="KW-0472">Membrane</keyword>
<feature type="compositionally biased region" description="Polar residues" evidence="1">
    <location>
        <begin position="446"/>
        <end position="476"/>
    </location>
</feature>
<evidence type="ECO:0000256" key="2">
    <source>
        <dbReference type="SAM" id="Phobius"/>
    </source>
</evidence>
<dbReference type="EMBL" id="ML210210">
    <property type="protein sequence ID" value="TFK23869.1"/>
    <property type="molecule type" value="Genomic_DNA"/>
</dbReference>
<feature type="region of interest" description="Disordered" evidence="1">
    <location>
        <begin position="289"/>
        <end position="320"/>
    </location>
</feature>
<gene>
    <name evidence="3" type="ORF">FA15DRAFT_641887</name>
</gene>
<dbReference type="STRING" id="230819.A0A5C3KTD9"/>
<dbReference type="OrthoDB" id="3013353at2759"/>
<evidence type="ECO:0000313" key="3">
    <source>
        <dbReference type="EMBL" id="TFK23869.1"/>
    </source>
</evidence>
<dbReference type="Proteomes" id="UP000307440">
    <property type="component" value="Unassembled WGS sequence"/>
</dbReference>
<sequence length="490" mass="53427">MSTTNGPRSVIIDDNDPSITFVGDWEVTDEQFGPINVFGRPIYGSQHATNSNGSFFFPFRGSNVIVLGTMSQVNHTEDMDPSWDCSVDGVSYGTYTSFLDWPVNRWSLCIIHLDTNGQHILNVTTSSRRNSTFYLDAIQYLPTLNLTENFHPSVILYHTDGAIRYVEGNWQLYANYSMLTQSIDSKLQVAFNGTRVTWFGLIPDEYRVGDSTATYSVDDQTPVEFTVPGHTGASANTTLYHQILFETPTLSRGAHSLEVIYRGPAAPLVLDYLLVDNGDITYNINSGPSLAGPEGLDPTGTNPGSTSPSQPVSSADTPGPPTGAIVGGVVGGLAFIGMIAGLFYFFVWRYRSNERNRNSTSPGHEPKLQSTPPVFYTPQNQIQQLVYHKPSTTGTSATDTLVSNPGLVSNIPSYHTQATNPTLGGAWSQPTANRTSMYAPGIPQYHGTTPNHGPNIPQTHYSSQSADMSDTTSNPYMCTDGSDANRNFPR</sequence>
<feature type="compositionally biased region" description="Polar residues" evidence="1">
    <location>
        <begin position="299"/>
        <end position="316"/>
    </location>
</feature>
<evidence type="ECO:0008006" key="5">
    <source>
        <dbReference type="Google" id="ProtNLM"/>
    </source>
</evidence>
<evidence type="ECO:0000256" key="1">
    <source>
        <dbReference type="SAM" id="MobiDB-lite"/>
    </source>
</evidence>
<reference evidence="3 4" key="1">
    <citation type="journal article" date="2019" name="Nat. Ecol. Evol.">
        <title>Megaphylogeny resolves global patterns of mushroom evolution.</title>
        <authorList>
            <person name="Varga T."/>
            <person name="Krizsan K."/>
            <person name="Foldi C."/>
            <person name="Dima B."/>
            <person name="Sanchez-Garcia M."/>
            <person name="Sanchez-Ramirez S."/>
            <person name="Szollosi G.J."/>
            <person name="Szarkandi J.G."/>
            <person name="Papp V."/>
            <person name="Albert L."/>
            <person name="Andreopoulos W."/>
            <person name="Angelini C."/>
            <person name="Antonin V."/>
            <person name="Barry K.W."/>
            <person name="Bougher N.L."/>
            <person name="Buchanan P."/>
            <person name="Buyck B."/>
            <person name="Bense V."/>
            <person name="Catcheside P."/>
            <person name="Chovatia M."/>
            <person name="Cooper J."/>
            <person name="Damon W."/>
            <person name="Desjardin D."/>
            <person name="Finy P."/>
            <person name="Geml J."/>
            <person name="Haridas S."/>
            <person name="Hughes K."/>
            <person name="Justo A."/>
            <person name="Karasinski D."/>
            <person name="Kautmanova I."/>
            <person name="Kiss B."/>
            <person name="Kocsube S."/>
            <person name="Kotiranta H."/>
            <person name="LaButti K.M."/>
            <person name="Lechner B.E."/>
            <person name="Liimatainen K."/>
            <person name="Lipzen A."/>
            <person name="Lukacs Z."/>
            <person name="Mihaltcheva S."/>
            <person name="Morgado L.N."/>
            <person name="Niskanen T."/>
            <person name="Noordeloos M.E."/>
            <person name="Ohm R.A."/>
            <person name="Ortiz-Santana B."/>
            <person name="Ovrebo C."/>
            <person name="Racz N."/>
            <person name="Riley R."/>
            <person name="Savchenko A."/>
            <person name="Shiryaev A."/>
            <person name="Soop K."/>
            <person name="Spirin V."/>
            <person name="Szebenyi C."/>
            <person name="Tomsovsky M."/>
            <person name="Tulloss R.E."/>
            <person name="Uehling J."/>
            <person name="Grigoriev I.V."/>
            <person name="Vagvolgyi C."/>
            <person name="Papp T."/>
            <person name="Martin F.M."/>
            <person name="Miettinen O."/>
            <person name="Hibbett D.S."/>
            <person name="Nagy L.G."/>
        </authorList>
    </citation>
    <scope>NUCLEOTIDE SEQUENCE [LARGE SCALE GENOMIC DNA]</scope>
    <source>
        <strain evidence="3 4">CBS 121175</strain>
    </source>
</reference>
<dbReference type="AlphaFoldDB" id="A0A5C3KTD9"/>
<proteinExistence type="predicted"/>
<feature type="region of interest" description="Disordered" evidence="1">
    <location>
        <begin position="446"/>
        <end position="490"/>
    </location>
</feature>
<keyword evidence="4" id="KW-1185">Reference proteome</keyword>
<accession>A0A5C3KTD9</accession>
<dbReference type="Gene3D" id="2.60.120.260">
    <property type="entry name" value="Galactose-binding domain-like"/>
    <property type="match status" value="1"/>
</dbReference>
<evidence type="ECO:0000313" key="4">
    <source>
        <dbReference type="Proteomes" id="UP000307440"/>
    </source>
</evidence>
<keyword evidence="2" id="KW-0812">Transmembrane</keyword>
<organism evidence="3 4">
    <name type="scientific">Coprinopsis marcescibilis</name>
    <name type="common">Agaric fungus</name>
    <name type="synonym">Psathyrella marcescibilis</name>
    <dbReference type="NCBI Taxonomy" id="230819"/>
    <lineage>
        <taxon>Eukaryota</taxon>
        <taxon>Fungi</taxon>
        <taxon>Dikarya</taxon>
        <taxon>Basidiomycota</taxon>
        <taxon>Agaricomycotina</taxon>
        <taxon>Agaricomycetes</taxon>
        <taxon>Agaricomycetidae</taxon>
        <taxon>Agaricales</taxon>
        <taxon>Agaricineae</taxon>
        <taxon>Psathyrellaceae</taxon>
        <taxon>Coprinopsis</taxon>
    </lineage>
</organism>
<protein>
    <recommendedName>
        <fullName evidence="5">Transmembrane protein</fullName>
    </recommendedName>
</protein>
<feature type="transmembrane region" description="Helical" evidence="2">
    <location>
        <begin position="324"/>
        <end position="347"/>
    </location>
</feature>